<organism evidence="3 4">
    <name type="scientific">Streptococcus didelphis</name>
    <dbReference type="NCBI Taxonomy" id="102886"/>
    <lineage>
        <taxon>Bacteria</taxon>
        <taxon>Bacillati</taxon>
        <taxon>Bacillota</taxon>
        <taxon>Bacilli</taxon>
        <taxon>Lactobacillales</taxon>
        <taxon>Streptococcaceae</taxon>
        <taxon>Streptococcus</taxon>
    </lineage>
</organism>
<dbReference type="PANTHER" id="PTHR43798:SF31">
    <property type="entry name" value="AB HYDROLASE SUPERFAMILY PROTEIN YCLE"/>
    <property type="match status" value="1"/>
</dbReference>
<proteinExistence type="predicted"/>
<gene>
    <name evidence="3" type="ORF">N1496_00165</name>
</gene>
<feature type="domain" description="AB hydrolase-1" evidence="2">
    <location>
        <begin position="23"/>
        <end position="155"/>
    </location>
</feature>
<dbReference type="InterPro" id="IPR000073">
    <property type="entry name" value="AB_hydrolase_1"/>
</dbReference>
<protein>
    <submittedName>
        <fullName evidence="3">Alpha/beta hydrolase</fullName>
    </submittedName>
</protein>
<dbReference type="InterPro" id="IPR029058">
    <property type="entry name" value="AB_hydrolase_fold"/>
</dbReference>
<reference evidence="4" key="1">
    <citation type="submission" date="2022-10" db="EMBL/GenBank/DDBJ databases">
        <title>Streptococcus didelphis as causative of fatal infections in opossums (Didelphis albiventris).</title>
        <authorList>
            <person name="Breyer G.M."/>
            <person name="Da Silva M.E.R.J."/>
            <person name="Siqueira F.M."/>
        </authorList>
    </citation>
    <scope>NUCLEOTIDE SEQUENCE [LARGE SCALE GENOMIC DNA]</scope>
    <source>
        <strain evidence="4">LBVP101/21</strain>
    </source>
</reference>
<evidence type="ECO:0000259" key="2">
    <source>
        <dbReference type="Pfam" id="PF00561"/>
    </source>
</evidence>
<name>A0ABY9LJ76_9STRE</name>
<dbReference type="GO" id="GO:0016787">
    <property type="term" value="F:hydrolase activity"/>
    <property type="evidence" value="ECO:0007669"/>
    <property type="project" value="UniProtKB-KW"/>
</dbReference>
<dbReference type="Gene3D" id="3.40.50.1820">
    <property type="entry name" value="alpha/beta hydrolase"/>
    <property type="match status" value="1"/>
</dbReference>
<dbReference type="RefSeq" id="WP_306675842.1">
    <property type="nucleotide sequence ID" value="NZ_CP110509.1"/>
</dbReference>
<dbReference type="EMBL" id="CP110509">
    <property type="protein sequence ID" value="WMB28181.1"/>
    <property type="molecule type" value="Genomic_DNA"/>
</dbReference>
<evidence type="ECO:0000313" key="3">
    <source>
        <dbReference type="EMBL" id="WMB28181.1"/>
    </source>
</evidence>
<dbReference type="Proteomes" id="UP001238096">
    <property type="component" value="Chromosome"/>
</dbReference>
<evidence type="ECO:0000313" key="4">
    <source>
        <dbReference type="Proteomes" id="UP001238096"/>
    </source>
</evidence>
<keyword evidence="1 3" id="KW-0378">Hydrolase</keyword>
<dbReference type="Pfam" id="PF00561">
    <property type="entry name" value="Abhydrolase_1"/>
    <property type="match status" value="1"/>
</dbReference>
<dbReference type="SUPFAM" id="SSF53474">
    <property type="entry name" value="alpha/beta-Hydrolases"/>
    <property type="match status" value="1"/>
</dbReference>
<dbReference type="PRINTS" id="PR00111">
    <property type="entry name" value="ABHYDROLASE"/>
</dbReference>
<dbReference type="PANTHER" id="PTHR43798">
    <property type="entry name" value="MONOACYLGLYCEROL LIPASE"/>
    <property type="match status" value="1"/>
</dbReference>
<keyword evidence="4" id="KW-1185">Reference proteome</keyword>
<evidence type="ECO:0000256" key="1">
    <source>
        <dbReference type="ARBA" id="ARBA00022801"/>
    </source>
</evidence>
<dbReference type="InterPro" id="IPR050266">
    <property type="entry name" value="AB_hydrolase_sf"/>
</dbReference>
<accession>A0ABY9LJ76</accession>
<sequence length="206" mass="23442">MKQWMKMADQSQVYVEDIGEGFPILFLHGNNKNSRYFKRQKELSKEFRLIFIDSRGHGYSIRNRRRPLTFPQLANDIETVLDNLSISSCLIVGHSDGGNVALTYVQTYPDRVAGLLLNGSNFRFFGLGSLVKLGVKIEIALLKFLAQFSSYFKDKLAVATLLAEDVSVNRDRLNSFCKPTLVLVGEKDMIDYSHSQEMANFFLRVS</sequence>